<evidence type="ECO:0000313" key="4">
    <source>
        <dbReference type="EMBL" id="MBD2194187.1"/>
    </source>
</evidence>
<dbReference type="Proteomes" id="UP000658514">
    <property type="component" value="Unassembled WGS sequence"/>
</dbReference>
<gene>
    <name evidence="4" type="ORF">H6G24_01595</name>
</gene>
<dbReference type="Gene3D" id="3.90.1570.30">
    <property type="match status" value="1"/>
</dbReference>
<protein>
    <submittedName>
        <fullName evidence="4">DEAD/DEAH box helicase family protein</fullName>
    </submittedName>
</protein>
<dbReference type="RefSeq" id="WP_190541552.1">
    <property type="nucleotide sequence ID" value="NZ_CAWPNO010000051.1"/>
</dbReference>
<dbReference type="InterPro" id="IPR027417">
    <property type="entry name" value="P-loop_NTPase"/>
</dbReference>
<accession>A0ABR8A2K8</accession>
<dbReference type="PANTHER" id="PTHR47396:SF1">
    <property type="entry name" value="ATP-DEPENDENT HELICASE IRC3-RELATED"/>
    <property type="match status" value="1"/>
</dbReference>
<dbReference type="PROSITE" id="PS51194">
    <property type="entry name" value="HELICASE_CTER"/>
    <property type="match status" value="1"/>
</dbReference>
<evidence type="ECO:0000259" key="2">
    <source>
        <dbReference type="PROSITE" id="PS51192"/>
    </source>
</evidence>
<dbReference type="InterPro" id="IPR006935">
    <property type="entry name" value="Helicase/UvrB_N"/>
</dbReference>
<sequence>MPRNEQQTCREIIEPALNQAGWEFDREVEIGPGKVNLSGEQMYDPTQKIVADYVLRLSRMPLAILEAKAEHKPAADGMQQGSRYAQRLGLRFSIASNGQEYILTDNHTGAYQRLTQVPTPWEILDRLGRSNIDWDAWQPVFEYPWYEDQITRRRVRPYQEMAIFETLDRFSQGMTRVLLLMATGTGKTFTIFQLAWKLLHGNVLQNNRILFVTDRNSLKDQAYRAFAGFASDERVVIDKNTVRRNQHQVGKLFFANYQNLDEEFNGKKIYEYFEPDFFDLVVVDECHRSGFGDWFGVLEYFGSAYQLGLTATPREIDDSGRPLTEEEQRRDTYNYFGEPAYTYSLKQAIEDGYLVPYLLEERISNVDANGYTGPDGKRYTTNNFEREIRLPDRTRFIAEDLWQILGRYGLRQEKTIVFCVDDTHAAFMAQELRRISGDNNYAARITRSERNSHQLERNFAEIGSGNPRVAVTVDLLTTGFDAPDVKNIVFARPLKSSILYKQMKGRGTRLCEDIDKRYFTLFDYAGASQLEDSEFDGHPANTQKPKSKSKSSSGSGSTHRAEDTTPKPVAEGVSVILSNTERYVCLADGRKIPFDDYCEQSKEIIRSISSATLDELLQIWIDQSSRKELYEELKDRDIYISAFQHYLDLDHTDGVDILAKVGFDLVKVPTRHDRVVRFWDQEEYWLLNQVDEQGIPEEEQLKSRFWQASLDHYALFGIDDLERGATYSAPQFVALFGNFSSMLKRYGGASALRNDLEAVKHHLYVPMVA</sequence>
<feature type="domain" description="Helicase ATP-binding" evidence="2">
    <location>
        <begin position="168"/>
        <end position="331"/>
    </location>
</feature>
<keyword evidence="4" id="KW-0547">Nucleotide-binding</keyword>
<keyword evidence="4" id="KW-0378">Hydrolase</keyword>
<keyword evidence="5" id="KW-1185">Reference proteome</keyword>
<dbReference type="Pfam" id="PF00271">
    <property type="entry name" value="Helicase_C"/>
    <property type="match status" value="1"/>
</dbReference>
<comment type="caution">
    <text evidence="4">The sequence shown here is derived from an EMBL/GenBank/DDBJ whole genome shotgun (WGS) entry which is preliminary data.</text>
</comment>
<dbReference type="InterPro" id="IPR050742">
    <property type="entry name" value="Helicase_Restrict-Modif_Enz"/>
</dbReference>
<evidence type="ECO:0000256" key="1">
    <source>
        <dbReference type="SAM" id="MobiDB-lite"/>
    </source>
</evidence>
<feature type="region of interest" description="Disordered" evidence="1">
    <location>
        <begin position="532"/>
        <end position="570"/>
    </location>
</feature>
<dbReference type="Gene3D" id="3.40.50.300">
    <property type="entry name" value="P-loop containing nucleotide triphosphate hydrolases"/>
    <property type="match status" value="2"/>
</dbReference>
<name>A0ABR8A2K8_9CYAN</name>
<dbReference type="InterPro" id="IPR014001">
    <property type="entry name" value="Helicase_ATP-bd"/>
</dbReference>
<dbReference type="InterPro" id="IPR013670">
    <property type="entry name" value="EcoEI_R_C_dom"/>
</dbReference>
<dbReference type="EMBL" id="JACJQH010000002">
    <property type="protein sequence ID" value="MBD2194187.1"/>
    <property type="molecule type" value="Genomic_DNA"/>
</dbReference>
<dbReference type="SMART" id="SM00487">
    <property type="entry name" value="DEXDc"/>
    <property type="match status" value="1"/>
</dbReference>
<dbReference type="GO" id="GO:0004386">
    <property type="term" value="F:helicase activity"/>
    <property type="evidence" value="ECO:0007669"/>
    <property type="project" value="UniProtKB-KW"/>
</dbReference>
<dbReference type="Pfam" id="PF04313">
    <property type="entry name" value="HSDR_N"/>
    <property type="match status" value="1"/>
</dbReference>
<dbReference type="CDD" id="cd18799">
    <property type="entry name" value="SF2_C_EcoAI-like"/>
    <property type="match status" value="1"/>
</dbReference>
<dbReference type="InterPro" id="IPR001650">
    <property type="entry name" value="Helicase_C-like"/>
</dbReference>
<organism evidence="4 5">
    <name type="scientific">Calothrix parietina FACHB-288</name>
    <dbReference type="NCBI Taxonomy" id="2692896"/>
    <lineage>
        <taxon>Bacteria</taxon>
        <taxon>Bacillati</taxon>
        <taxon>Cyanobacteriota</taxon>
        <taxon>Cyanophyceae</taxon>
        <taxon>Nostocales</taxon>
        <taxon>Calotrichaceae</taxon>
        <taxon>Calothrix</taxon>
    </lineage>
</organism>
<dbReference type="Pfam" id="PF08463">
    <property type="entry name" value="EcoEI_R_C"/>
    <property type="match status" value="1"/>
</dbReference>
<evidence type="ECO:0000313" key="5">
    <source>
        <dbReference type="Proteomes" id="UP000658514"/>
    </source>
</evidence>
<feature type="domain" description="Helicase C-terminal" evidence="3">
    <location>
        <begin position="400"/>
        <end position="551"/>
    </location>
</feature>
<evidence type="ECO:0000259" key="3">
    <source>
        <dbReference type="PROSITE" id="PS51194"/>
    </source>
</evidence>
<reference evidence="4 5" key="1">
    <citation type="journal article" date="2020" name="ISME J.">
        <title>Comparative genomics reveals insights into cyanobacterial evolution and habitat adaptation.</title>
        <authorList>
            <person name="Chen M.Y."/>
            <person name="Teng W.K."/>
            <person name="Zhao L."/>
            <person name="Hu C.X."/>
            <person name="Zhou Y.K."/>
            <person name="Han B.P."/>
            <person name="Song L.R."/>
            <person name="Shu W.S."/>
        </authorList>
    </citation>
    <scope>NUCLEOTIDE SEQUENCE [LARGE SCALE GENOMIC DNA]</scope>
    <source>
        <strain evidence="4 5">FACHB-288</strain>
    </source>
</reference>
<dbReference type="SUPFAM" id="SSF52540">
    <property type="entry name" value="P-loop containing nucleoside triphosphate hydrolases"/>
    <property type="match status" value="1"/>
</dbReference>
<proteinExistence type="predicted"/>
<dbReference type="PANTHER" id="PTHR47396">
    <property type="entry name" value="TYPE I RESTRICTION ENZYME ECOKI R PROTEIN"/>
    <property type="match status" value="1"/>
</dbReference>
<keyword evidence="4" id="KW-0347">Helicase</keyword>
<keyword evidence="4" id="KW-0067">ATP-binding</keyword>
<dbReference type="InterPro" id="IPR007409">
    <property type="entry name" value="Restrct_endonuc_type1_HsdR_N"/>
</dbReference>
<dbReference type="Pfam" id="PF04851">
    <property type="entry name" value="ResIII"/>
    <property type="match status" value="1"/>
</dbReference>
<dbReference type="PROSITE" id="PS51192">
    <property type="entry name" value="HELICASE_ATP_BIND_1"/>
    <property type="match status" value="1"/>
</dbReference>